<dbReference type="InterPro" id="IPR038694">
    <property type="entry name" value="DUF427_sf"/>
</dbReference>
<organism evidence="2 3">
    <name type="scientific">Mesorhizobium liriopis</name>
    <dbReference type="NCBI Taxonomy" id="2953882"/>
    <lineage>
        <taxon>Bacteria</taxon>
        <taxon>Pseudomonadati</taxon>
        <taxon>Pseudomonadota</taxon>
        <taxon>Alphaproteobacteria</taxon>
        <taxon>Hyphomicrobiales</taxon>
        <taxon>Phyllobacteriaceae</taxon>
        <taxon>Mesorhizobium</taxon>
    </lineage>
</organism>
<dbReference type="Proteomes" id="UP001205906">
    <property type="component" value="Unassembled WGS sequence"/>
</dbReference>
<dbReference type="Pfam" id="PF04248">
    <property type="entry name" value="NTP_transf_9"/>
    <property type="match status" value="1"/>
</dbReference>
<dbReference type="Gene3D" id="2.170.150.40">
    <property type="entry name" value="Domain of unknown function (DUF427)"/>
    <property type="match status" value="1"/>
</dbReference>
<gene>
    <name evidence="2" type="ORF">NGM99_02065</name>
</gene>
<feature type="domain" description="DUF427" evidence="1">
    <location>
        <begin position="28"/>
        <end position="120"/>
    </location>
</feature>
<sequence>MATGLNPSPGFKQNPNKRITVEPFKGTVNVSLSDAMLASTKRALVLREGDYGDVYYIPFEDIYFEHLERTDSRTHCPYKGDATYWRATAVGEAREDAMWAYEAPFDEMESIRDHGAFYPDRVRIEAVSQKSDEV</sequence>
<dbReference type="PANTHER" id="PTHR34310">
    <property type="entry name" value="DUF427 DOMAIN PROTEIN (AFU_ORTHOLOGUE AFUA_3G02220)"/>
    <property type="match status" value="1"/>
</dbReference>
<evidence type="ECO:0000259" key="1">
    <source>
        <dbReference type="Pfam" id="PF04248"/>
    </source>
</evidence>
<keyword evidence="3" id="KW-1185">Reference proteome</keyword>
<reference evidence="2 3" key="1">
    <citation type="submission" date="2022-06" db="EMBL/GenBank/DDBJ databases">
        <title>Mesorhizobium sp. strain RP14 Genome sequencing and assembly.</title>
        <authorList>
            <person name="Kim I."/>
        </authorList>
    </citation>
    <scope>NUCLEOTIDE SEQUENCE [LARGE SCALE GENOMIC DNA]</scope>
    <source>
        <strain evidence="3">RP14(2022)</strain>
    </source>
</reference>
<proteinExistence type="predicted"/>
<dbReference type="PANTHER" id="PTHR34310:SF9">
    <property type="entry name" value="BLR5716 PROTEIN"/>
    <property type="match status" value="1"/>
</dbReference>
<protein>
    <submittedName>
        <fullName evidence="2">DUF427 domain-containing protein</fullName>
    </submittedName>
</protein>
<evidence type="ECO:0000313" key="3">
    <source>
        <dbReference type="Proteomes" id="UP001205906"/>
    </source>
</evidence>
<comment type="caution">
    <text evidence="2">The sequence shown here is derived from an EMBL/GenBank/DDBJ whole genome shotgun (WGS) entry which is preliminary data.</text>
</comment>
<dbReference type="EMBL" id="JAMXQS010000001">
    <property type="protein sequence ID" value="MCO6048575.1"/>
    <property type="molecule type" value="Genomic_DNA"/>
</dbReference>
<name>A0ABT1C2W6_9HYPH</name>
<dbReference type="InterPro" id="IPR007361">
    <property type="entry name" value="DUF427"/>
</dbReference>
<accession>A0ABT1C2W6</accession>
<evidence type="ECO:0000313" key="2">
    <source>
        <dbReference type="EMBL" id="MCO6048575.1"/>
    </source>
</evidence>
<dbReference type="RefSeq" id="WP_252815441.1">
    <property type="nucleotide sequence ID" value="NZ_JAMXQS010000001.1"/>
</dbReference>